<dbReference type="GO" id="GO:0005829">
    <property type="term" value="C:cytosol"/>
    <property type="evidence" value="ECO:0007669"/>
    <property type="project" value="TreeGrafter"/>
</dbReference>
<evidence type="ECO:0000313" key="4">
    <source>
        <dbReference type="Proteomes" id="UP000035352"/>
    </source>
</evidence>
<keyword evidence="4" id="KW-1185">Reference proteome</keyword>
<dbReference type="GO" id="GO:0008713">
    <property type="term" value="F:ADP-heptose-lipopolysaccharide heptosyltransferase activity"/>
    <property type="evidence" value="ECO:0007669"/>
    <property type="project" value="TreeGrafter"/>
</dbReference>
<gene>
    <name evidence="3" type="ORF">AAW51_1537</name>
</gene>
<evidence type="ECO:0000313" key="3">
    <source>
        <dbReference type="EMBL" id="AKJ28228.1"/>
    </source>
</evidence>
<dbReference type="CDD" id="cd03789">
    <property type="entry name" value="GT9_LPS_heptosyltransferase"/>
    <property type="match status" value="1"/>
</dbReference>
<dbReference type="KEGG" id="pbh:AAW51_1537"/>
<dbReference type="PANTHER" id="PTHR30160">
    <property type="entry name" value="TETRAACYLDISACCHARIDE 4'-KINASE-RELATED"/>
    <property type="match status" value="1"/>
</dbReference>
<keyword evidence="2 3" id="KW-0808">Transferase</keyword>
<dbReference type="Proteomes" id="UP000035352">
    <property type="component" value="Chromosome"/>
</dbReference>
<protein>
    <submittedName>
        <fullName evidence="3">Glycosyl transferase</fullName>
    </submittedName>
</protein>
<dbReference type="InterPro" id="IPR051199">
    <property type="entry name" value="LPS_LOS_Heptosyltrfase"/>
</dbReference>
<dbReference type="EMBL" id="CP011371">
    <property type="protein sequence ID" value="AKJ28228.1"/>
    <property type="molecule type" value="Genomic_DNA"/>
</dbReference>
<dbReference type="STRING" id="413882.AAW51_1537"/>
<dbReference type="SUPFAM" id="SSF53756">
    <property type="entry name" value="UDP-Glycosyltransferase/glycogen phosphorylase"/>
    <property type="match status" value="1"/>
</dbReference>
<proteinExistence type="predicted"/>
<dbReference type="RefSeq" id="WP_047194134.1">
    <property type="nucleotide sequence ID" value="NZ_CP011371.1"/>
</dbReference>
<reference evidence="3 4" key="1">
    <citation type="submission" date="2015-05" db="EMBL/GenBank/DDBJ databases">
        <authorList>
            <person name="Tang B."/>
            <person name="Yu Y."/>
        </authorList>
    </citation>
    <scope>NUCLEOTIDE SEQUENCE [LARGE SCALE GENOMIC DNA]</scope>
    <source>
        <strain evidence="3 4">DSM 7029</strain>
    </source>
</reference>
<dbReference type="GO" id="GO:0009244">
    <property type="term" value="P:lipopolysaccharide core region biosynthetic process"/>
    <property type="evidence" value="ECO:0007669"/>
    <property type="project" value="TreeGrafter"/>
</dbReference>
<sequence length="359" mass="38976">MSAYPPFDGIRKIAVLAPVALGDFIFTLPALQSLKRTYPDAQLVLLALPWIERFLAGRPGPVDRVIVIPHPRGVHAPPDQQPDEATLDRYFESMQREGFDLALQLYGGGRQSNAFLLRLGARHTAGRRTGEAPAPARWLPYRHYQHEVVRHLETVALVGADATYVPPQLSLIPRDRAELQQVGPLPGARYAVIHPGASDPRRRWDPASFAAVARELQARGIGIVLTGQRSEADVLDRLASSLDQAPLVLCDRLSTGALAALLAGACVLVSNDTGPAHLARAVDTPTVTIYWGPNVINAGPLHQARHRAALSWQMRCPVCDHDYGDPYPYVGRDCGHTVSLVDQVPVEEVVVGALEVCGG</sequence>
<dbReference type="InterPro" id="IPR002201">
    <property type="entry name" value="Glyco_trans_9"/>
</dbReference>
<organism evidence="3 4">
    <name type="scientific">Caldimonas brevitalea</name>
    <dbReference type="NCBI Taxonomy" id="413882"/>
    <lineage>
        <taxon>Bacteria</taxon>
        <taxon>Pseudomonadati</taxon>
        <taxon>Pseudomonadota</taxon>
        <taxon>Betaproteobacteria</taxon>
        <taxon>Burkholderiales</taxon>
        <taxon>Sphaerotilaceae</taxon>
        <taxon>Caldimonas</taxon>
    </lineage>
</organism>
<dbReference type="Gene3D" id="3.40.50.2000">
    <property type="entry name" value="Glycogen Phosphorylase B"/>
    <property type="match status" value="2"/>
</dbReference>
<dbReference type="AlphaFoldDB" id="A0A0G3BJR2"/>
<keyword evidence="1" id="KW-0328">Glycosyltransferase</keyword>
<name>A0A0G3BJR2_9BURK</name>
<evidence type="ECO:0000256" key="1">
    <source>
        <dbReference type="ARBA" id="ARBA00022676"/>
    </source>
</evidence>
<dbReference type="PANTHER" id="PTHR30160:SF1">
    <property type="entry name" value="LIPOPOLYSACCHARIDE 1,2-N-ACETYLGLUCOSAMINETRANSFERASE-RELATED"/>
    <property type="match status" value="1"/>
</dbReference>
<accession>A0A0G3BJR2</accession>
<dbReference type="Pfam" id="PF01075">
    <property type="entry name" value="Glyco_transf_9"/>
    <property type="match status" value="1"/>
</dbReference>
<evidence type="ECO:0000256" key="2">
    <source>
        <dbReference type="ARBA" id="ARBA00022679"/>
    </source>
</evidence>